<dbReference type="RefSeq" id="WP_150413163.1">
    <property type="nucleotide sequence ID" value="NZ_VYQF01000001.1"/>
</dbReference>
<keyword evidence="1" id="KW-0472">Membrane</keyword>
<feature type="transmembrane region" description="Helical" evidence="1">
    <location>
        <begin position="188"/>
        <end position="208"/>
    </location>
</feature>
<proteinExistence type="predicted"/>
<feature type="transmembrane region" description="Helical" evidence="1">
    <location>
        <begin position="156"/>
        <end position="176"/>
    </location>
</feature>
<accession>A0A5J5IMG4</accession>
<organism evidence="2 3">
    <name type="scientific">Ginsengibacter hankyongi</name>
    <dbReference type="NCBI Taxonomy" id="2607284"/>
    <lineage>
        <taxon>Bacteria</taxon>
        <taxon>Pseudomonadati</taxon>
        <taxon>Bacteroidota</taxon>
        <taxon>Chitinophagia</taxon>
        <taxon>Chitinophagales</taxon>
        <taxon>Chitinophagaceae</taxon>
        <taxon>Ginsengibacter</taxon>
    </lineage>
</organism>
<gene>
    <name evidence="2" type="ORF">FW778_03265</name>
</gene>
<evidence type="ECO:0000256" key="1">
    <source>
        <dbReference type="SAM" id="Phobius"/>
    </source>
</evidence>
<feature type="transmembrane region" description="Helical" evidence="1">
    <location>
        <begin position="105"/>
        <end position="123"/>
    </location>
</feature>
<keyword evidence="1" id="KW-1133">Transmembrane helix</keyword>
<dbReference type="InterPro" id="IPR025238">
    <property type="entry name" value="DUF4184"/>
</dbReference>
<reference evidence="2 3" key="1">
    <citation type="submission" date="2019-09" db="EMBL/GenBank/DDBJ databases">
        <title>Draft genome sequence of Ginsengibacter sp. BR5-29.</title>
        <authorList>
            <person name="Im W.-T."/>
        </authorList>
    </citation>
    <scope>NUCLEOTIDE SEQUENCE [LARGE SCALE GENOMIC DNA]</scope>
    <source>
        <strain evidence="2 3">BR5-29</strain>
    </source>
</reference>
<keyword evidence="3" id="KW-1185">Reference proteome</keyword>
<dbReference type="Pfam" id="PF13803">
    <property type="entry name" value="DUF4184"/>
    <property type="match status" value="1"/>
</dbReference>
<dbReference type="EMBL" id="VYQF01000001">
    <property type="protein sequence ID" value="KAA9041074.1"/>
    <property type="molecule type" value="Genomic_DNA"/>
</dbReference>
<name>A0A5J5IMG4_9BACT</name>
<feature type="transmembrane region" description="Helical" evidence="1">
    <location>
        <begin position="52"/>
        <end position="74"/>
    </location>
</feature>
<dbReference type="AlphaFoldDB" id="A0A5J5IMG4"/>
<sequence length="257" mass="29782">MPFTFSHPAIVLPATSLPKKYYSLSSLIIGSMTPDFEYFIRMKDYSRYSHTWSGVFWFDVPLGLILLFIFHNVVRNTLIEYLPFSYNVRLSTFEKFNWNQYFKKNTIVVFISLLAGISSHLFWDSFTHDGGFFAETIPVLNDNINILNHNISGALLFQYISSLIGAIAILIFILKFPEGHKTKQPNILTFWLVVSSIMMFILAIRLYLDSLLNHHDHEDIIVTMISGALIGILSLSVFINENKKRQLYKKLNRVRNK</sequence>
<keyword evidence="1" id="KW-0812">Transmembrane</keyword>
<dbReference type="Proteomes" id="UP000326903">
    <property type="component" value="Unassembled WGS sequence"/>
</dbReference>
<protein>
    <submittedName>
        <fullName evidence="2">DUF4184 family protein</fullName>
    </submittedName>
</protein>
<comment type="caution">
    <text evidence="2">The sequence shown here is derived from an EMBL/GenBank/DDBJ whole genome shotgun (WGS) entry which is preliminary data.</text>
</comment>
<evidence type="ECO:0000313" key="3">
    <source>
        <dbReference type="Proteomes" id="UP000326903"/>
    </source>
</evidence>
<evidence type="ECO:0000313" key="2">
    <source>
        <dbReference type="EMBL" id="KAA9041074.1"/>
    </source>
</evidence>
<feature type="transmembrane region" description="Helical" evidence="1">
    <location>
        <begin position="220"/>
        <end position="240"/>
    </location>
</feature>